<feature type="domain" description="HTH tetR-type" evidence="3">
    <location>
        <begin position="1"/>
        <end position="61"/>
    </location>
</feature>
<dbReference type="PROSITE" id="PS50977">
    <property type="entry name" value="HTH_TETR_2"/>
    <property type="match status" value="1"/>
</dbReference>
<proteinExistence type="predicted"/>
<dbReference type="AlphaFoldDB" id="A0A841EKY1"/>
<dbReference type="Proteomes" id="UP000524404">
    <property type="component" value="Unassembled WGS sequence"/>
</dbReference>
<dbReference type="EMBL" id="JACHKT010000021">
    <property type="protein sequence ID" value="MBB6004242.1"/>
    <property type="molecule type" value="Genomic_DNA"/>
</dbReference>
<dbReference type="InterPro" id="IPR050624">
    <property type="entry name" value="HTH-type_Tx_Regulator"/>
</dbReference>
<dbReference type="PANTHER" id="PTHR43479:SF11">
    <property type="entry name" value="ACREF_ENVCD OPERON REPRESSOR-RELATED"/>
    <property type="match status" value="1"/>
</dbReference>
<keyword evidence="5" id="KW-1185">Reference proteome</keyword>
<dbReference type="InterPro" id="IPR036271">
    <property type="entry name" value="Tet_transcr_reg_TetR-rel_C_sf"/>
</dbReference>
<name>A0A841EKY1_9BACT</name>
<dbReference type="PRINTS" id="PR00455">
    <property type="entry name" value="HTHTETR"/>
</dbReference>
<dbReference type="InterPro" id="IPR009057">
    <property type="entry name" value="Homeodomain-like_sf"/>
</dbReference>
<evidence type="ECO:0000256" key="2">
    <source>
        <dbReference type="PROSITE-ProRule" id="PRU00335"/>
    </source>
</evidence>
<protein>
    <submittedName>
        <fullName evidence="4">AcrR family transcriptional regulator</fullName>
    </submittedName>
</protein>
<dbReference type="SUPFAM" id="SSF46689">
    <property type="entry name" value="Homeodomain-like"/>
    <property type="match status" value="1"/>
</dbReference>
<reference evidence="4 5" key="1">
    <citation type="submission" date="2020-08" db="EMBL/GenBank/DDBJ databases">
        <title>Functional genomics of gut bacteria from endangered species of beetles.</title>
        <authorList>
            <person name="Carlos-Shanley C."/>
        </authorList>
    </citation>
    <scope>NUCLEOTIDE SEQUENCE [LARGE SCALE GENOMIC DNA]</scope>
    <source>
        <strain evidence="4 5">S00070</strain>
    </source>
</reference>
<gene>
    <name evidence="4" type="ORF">HNP25_002905</name>
</gene>
<evidence type="ECO:0000313" key="4">
    <source>
        <dbReference type="EMBL" id="MBB6004242.1"/>
    </source>
</evidence>
<dbReference type="InterPro" id="IPR001647">
    <property type="entry name" value="HTH_TetR"/>
</dbReference>
<feature type="DNA-binding region" description="H-T-H motif" evidence="2">
    <location>
        <begin position="24"/>
        <end position="43"/>
    </location>
</feature>
<dbReference type="Pfam" id="PF00440">
    <property type="entry name" value="TetR_N"/>
    <property type="match status" value="1"/>
</dbReference>
<organism evidence="4 5">
    <name type="scientific">Arcicella rosea</name>
    <dbReference type="NCBI Taxonomy" id="502909"/>
    <lineage>
        <taxon>Bacteria</taxon>
        <taxon>Pseudomonadati</taxon>
        <taxon>Bacteroidota</taxon>
        <taxon>Cytophagia</taxon>
        <taxon>Cytophagales</taxon>
        <taxon>Flectobacillaceae</taxon>
        <taxon>Arcicella</taxon>
    </lineage>
</organism>
<comment type="caution">
    <text evidence="4">The sequence shown here is derived from an EMBL/GenBank/DDBJ whole genome shotgun (WGS) entry which is preliminary data.</text>
</comment>
<accession>A0A841EKY1</accession>
<dbReference type="Gene3D" id="1.10.357.10">
    <property type="entry name" value="Tetracycline Repressor, domain 2"/>
    <property type="match status" value="1"/>
</dbReference>
<dbReference type="RefSeq" id="WP_184135133.1">
    <property type="nucleotide sequence ID" value="NZ_JACHKT010000021.1"/>
</dbReference>
<evidence type="ECO:0000313" key="5">
    <source>
        <dbReference type="Proteomes" id="UP000524404"/>
    </source>
</evidence>
<evidence type="ECO:0000256" key="1">
    <source>
        <dbReference type="ARBA" id="ARBA00023125"/>
    </source>
</evidence>
<dbReference type="SUPFAM" id="SSF48498">
    <property type="entry name" value="Tetracyclin repressor-like, C-terminal domain"/>
    <property type="match status" value="1"/>
</dbReference>
<dbReference type="PANTHER" id="PTHR43479">
    <property type="entry name" value="ACREF/ENVCD OPERON REPRESSOR-RELATED"/>
    <property type="match status" value="1"/>
</dbReference>
<dbReference type="GO" id="GO:0003677">
    <property type="term" value="F:DNA binding"/>
    <property type="evidence" value="ECO:0007669"/>
    <property type="project" value="UniProtKB-UniRule"/>
</dbReference>
<evidence type="ECO:0000259" key="3">
    <source>
        <dbReference type="PROSITE" id="PS50977"/>
    </source>
</evidence>
<sequence length="200" mass="23848">MEIKERIIKKSKELFFRYGVKSVTMDDIANELGISKKTIYLHFEDKDDIVYQLFLGEMVEDKCEWDDLYNTSSNVIERMVKSMELIKQAFSEVNPTTLFDIKKYHPRAWNIFQEHKQRFILENLKKDLVEGIEQGYFRSEIKIDILAKMRLEQIEMGFDPHIFSITQHTLVEVQLELLDHFIRGVLTNKGTQIYNEYQPK</sequence>
<keyword evidence="1 2" id="KW-0238">DNA-binding</keyword>